<reference evidence="9 10" key="1">
    <citation type="submission" date="2012-08" db="EMBL/GenBank/DDBJ databases">
        <title>Whole genome shotgun sequence of Gordonia rhizosphera NBRC 16068.</title>
        <authorList>
            <person name="Takarada H."/>
            <person name="Isaki S."/>
            <person name="Hosoyama A."/>
            <person name="Tsuchikane K."/>
            <person name="Katsumata H."/>
            <person name="Baba S."/>
            <person name="Ohji S."/>
            <person name="Yamazaki S."/>
            <person name="Fujita N."/>
        </authorList>
    </citation>
    <scope>NUCLEOTIDE SEQUENCE [LARGE SCALE GENOMIC DNA]</scope>
    <source>
        <strain evidence="9 10">NBRC 16068</strain>
    </source>
</reference>
<feature type="transmembrane region" description="Helical" evidence="7">
    <location>
        <begin position="24"/>
        <end position="44"/>
    </location>
</feature>
<keyword evidence="4 7" id="KW-0812">Transmembrane</keyword>
<dbReference type="RefSeq" id="WP_006335701.1">
    <property type="nucleotide sequence ID" value="NZ_BAHC01000149.1"/>
</dbReference>
<accession>K6WI50</accession>
<dbReference type="GO" id="GO:0016020">
    <property type="term" value="C:membrane"/>
    <property type="evidence" value="ECO:0007669"/>
    <property type="project" value="UniProtKB-SubCell"/>
</dbReference>
<dbReference type="NCBIfam" id="TIGR03025">
    <property type="entry name" value="EPS_sugtrans"/>
    <property type="match status" value="1"/>
</dbReference>
<evidence type="ECO:0000256" key="2">
    <source>
        <dbReference type="ARBA" id="ARBA00006464"/>
    </source>
</evidence>
<evidence type="ECO:0000259" key="8">
    <source>
        <dbReference type="Pfam" id="PF02397"/>
    </source>
</evidence>
<dbReference type="InterPro" id="IPR017475">
    <property type="entry name" value="EPS_sugar_tfrase"/>
</dbReference>
<sequence>MAQTLSRSADGRWWLPVLRNRIDWLLLIVDAVVLIGVETFVSTYRHGRPIWLGALMALLILLVLEVAGVYQTRFAVSSLDELPRLAGWSLIASLVLVFLLEPSVEAADIVVMAALTFGALFTVRVVYFGLVRGVRRRRPERRLRTAVLGGGMVAQEIVLSTRERPELGVNVVVAISPDPMLQFLDTGVPTLPDLRRLRAIVEDWDIDAVIVAFGSNPDVDLVDPLRECDSLDCEIYIVPRLFEFTSVTHDMDRLHTIPLIRVRRDALRTWYWKLKRVFDVVVAAVALVLASPVLAVAAMAVYVSEPSAPILFRQKRIGKDGTVFNLLKFRSMRPVPTTTSDADWHPCDEERIGRVGHFIRKTSLDELPQLWNVLRGDMSMVGPRPERPHFVREFTDSVPGYEYRHRVDVGLTGWAAIHGLRGDTSITDRAIFDNYYIENWSVWLDIKIIILTVSAVLRGTGS</sequence>
<evidence type="ECO:0000313" key="9">
    <source>
        <dbReference type="EMBL" id="GAB91802.1"/>
    </source>
</evidence>
<evidence type="ECO:0000256" key="7">
    <source>
        <dbReference type="SAM" id="Phobius"/>
    </source>
</evidence>
<evidence type="ECO:0000256" key="6">
    <source>
        <dbReference type="ARBA" id="ARBA00023136"/>
    </source>
</evidence>
<evidence type="ECO:0000256" key="4">
    <source>
        <dbReference type="ARBA" id="ARBA00022692"/>
    </source>
</evidence>
<dbReference type="PANTHER" id="PTHR30576">
    <property type="entry name" value="COLANIC BIOSYNTHESIS UDP-GLUCOSE LIPID CARRIER TRANSFERASE"/>
    <property type="match status" value="1"/>
</dbReference>
<keyword evidence="6 7" id="KW-0472">Membrane</keyword>
<dbReference type="OrthoDB" id="9808602at2"/>
<dbReference type="GO" id="GO:0016780">
    <property type="term" value="F:phosphotransferase activity, for other substituted phosphate groups"/>
    <property type="evidence" value="ECO:0007669"/>
    <property type="project" value="TreeGrafter"/>
</dbReference>
<keyword evidence="3 9" id="KW-0808">Transferase</keyword>
<dbReference type="InterPro" id="IPR003362">
    <property type="entry name" value="Bact_transf"/>
</dbReference>
<dbReference type="STRING" id="1108045.GORHZ_149_00080"/>
<feature type="transmembrane region" description="Helical" evidence="7">
    <location>
        <begin position="50"/>
        <end position="70"/>
    </location>
</feature>
<proteinExistence type="inferred from homology"/>
<evidence type="ECO:0000256" key="3">
    <source>
        <dbReference type="ARBA" id="ARBA00022679"/>
    </source>
</evidence>
<gene>
    <name evidence="9" type="ORF">GORHZ_149_00080</name>
</gene>
<evidence type="ECO:0000256" key="5">
    <source>
        <dbReference type="ARBA" id="ARBA00022989"/>
    </source>
</evidence>
<dbReference type="Gene3D" id="3.40.50.720">
    <property type="entry name" value="NAD(P)-binding Rossmann-like Domain"/>
    <property type="match status" value="1"/>
</dbReference>
<dbReference type="eggNOG" id="COG2148">
    <property type="taxonomic scope" value="Bacteria"/>
</dbReference>
<name>K6WI50_9ACTN</name>
<dbReference type="EMBL" id="BAHC01000149">
    <property type="protein sequence ID" value="GAB91802.1"/>
    <property type="molecule type" value="Genomic_DNA"/>
</dbReference>
<evidence type="ECO:0000313" key="10">
    <source>
        <dbReference type="Proteomes" id="UP000008363"/>
    </source>
</evidence>
<feature type="transmembrane region" description="Helical" evidence="7">
    <location>
        <begin position="106"/>
        <end position="131"/>
    </location>
</feature>
<comment type="similarity">
    <text evidence="2">Belongs to the bacterial sugar transferase family.</text>
</comment>
<dbReference type="PANTHER" id="PTHR30576:SF0">
    <property type="entry name" value="UNDECAPRENYL-PHOSPHATE N-ACETYLGALACTOSAMINYL 1-PHOSPHATE TRANSFERASE-RELATED"/>
    <property type="match status" value="1"/>
</dbReference>
<dbReference type="Pfam" id="PF02397">
    <property type="entry name" value="Bac_transf"/>
    <property type="match status" value="1"/>
</dbReference>
<feature type="domain" description="Bacterial sugar transferase" evidence="8">
    <location>
        <begin position="275"/>
        <end position="457"/>
    </location>
</feature>
<feature type="transmembrane region" description="Helical" evidence="7">
    <location>
        <begin position="82"/>
        <end position="100"/>
    </location>
</feature>
<dbReference type="AlphaFoldDB" id="K6WI50"/>
<keyword evidence="10" id="KW-1185">Reference proteome</keyword>
<comment type="subcellular location">
    <subcellularLocation>
        <location evidence="1">Membrane</location>
        <topology evidence="1">Multi-pass membrane protein</topology>
    </subcellularLocation>
</comment>
<organism evidence="9 10">
    <name type="scientific">Gordonia rhizosphera NBRC 16068</name>
    <dbReference type="NCBI Taxonomy" id="1108045"/>
    <lineage>
        <taxon>Bacteria</taxon>
        <taxon>Bacillati</taxon>
        <taxon>Actinomycetota</taxon>
        <taxon>Actinomycetes</taxon>
        <taxon>Mycobacteriales</taxon>
        <taxon>Gordoniaceae</taxon>
        <taxon>Gordonia</taxon>
    </lineage>
</organism>
<comment type="caution">
    <text evidence="9">The sequence shown here is derived from an EMBL/GenBank/DDBJ whole genome shotgun (WGS) entry which is preliminary data.</text>
</comment>
<feature type="transmembrane region" description="Helical" evidence="7">
    <location>
        <begin position="277"/>
        <end position="303"/>
    </location>
</feature>
<evidence type="ECO:0000256" key="1">
    <source>
        <dbReference type="ARBA" id="ARBA00004141"/>
    </source>
</evidence>
<keyword evidence="5 7" id="KW-1133">Transmembrane helix</keyword>
<protein>
    <submittedName>
        <fullName evidence="9">Putative glycosyltransferase</fullName>
    </submittedName>
</protein>
<dbReference type="Pfam" id="PF13727">
    <property type="entry name" value="CoA_binding_3"/>
    <property type="match status" value="1"/>
</dbReference>
<dbReference type="Proteomes" id="UP000008363">
    <property type="component" value="Unassembled WGS sequence"/>
</dbReference>